<dbReference type="AlphaFoldDB" id="A0AAV9NWZ5"/>
<dbReference type="SUPFAM" id="SSF55681">
    <property type="entry name" value="Class II aaRS and biotin synthetases"/>
    <property type="match status" value="1"/>
</dbReference>
<dbReference type="GO" id="GO:0009249">
    <property type="term" value="P:protein lipoylation"/>
    <property type="evidence" value="ECO:0007669"/>
    <property type="project" value="InterPro"/>
</dbReference>
<keyword evidence="8" id="KW-1185">Reference proteome</keyword>
<dbReference type="InterPro" id="IPR020605">
    <property type="entry name" value="Octanoyltransferase_CS"/>
</dbReference>
<protein>
    <recommendedName>
        <fullName evidence="3">lipoyl(octanoyl) transferase</fullName>
        <ecNumber evidence="3">2.3.1.181</ecNumber>
    </recommendedName>
</protein>
<gene>
    <name evidence="7" type="ORF">LTR77_009924</name>
</gene>
<dbReference type="NCBIfam" id="TIGR00214">
    <property type="entry name" value="lipB"/>
    <property type="match status" value="1"/>
</dbReference>
<sequence length="295" mass="31981">MGWMPVQRVPADVSCHLGPLVLVREHVKIDNDLISSICTGDQTMRLRHLPLPDPSSYKHAGNLQSHVVTAFLAHKASPATVPAPKPTIITFEPHPIYTCGRREVGHVSKEQIEYLEKPIKGLGRGAKFAEALRGGQTTFHGPGQLVAYPILDLKRHGLTARCYVNLLEEAVIATCANSGVKTQRTENPGVWTDELHKICALGVHMRRNISSHGIGLNVATDLRWFDKIVACGLEGKKTTTLQAQGVEEVGVQQAGHVFVQEMVRLLGGIEGVDIIAKEDIGHGDVEKDGVASPSS</sequence>
<dbReference type="PANTHER" id="PTHR10993:SF7">
    <property type="entry name" value="LIPOYLTRANSFERASE 2, MITOCHONDRIAL-RELATED"/>
    <property type="match status" value="1"/>
</dbReference>
<name>A0AAV9NWZ5_9PEZI</name>
<comment type="caution">
    <text evidence="7">The sequence shown here is derived from an EMBL/GenBank/DDBJ whole genome shotgun (WGS) entry which is preliminary data.</text>
</comment>
<keyword evidence="5" id="KW-0012">Acyltransferase</keyword>
<organism evidence="7 8">
    <name type="scientific">Saxophila tyrrhenica</name>
    <dbReference type="NCBI Taxonomy" id="1690608"/>
    <lineage>
        <taxon>Eukaryota</taxon>
        <taxon>Fungi</taxon>
        <taxon>Dikarya</taxon>
        <taxon>Ascomycota</taxon>
        <taxon>Pezizomycotina</taxon>
        <taxon>Dothideomycetes</taxon>
        <taxon>Dothideomycetidae</taxon>
        <taxon>Mycosphaerellales</taxon>
        <taxon>Extremaceae</taxon>
        <taxon>Saxophila</taxon>
    </lineage>
</organism>
<dbReference type="PANTHER" id="PTHR10993">
    <property type="entry name" value="OCTANOYLTRANSFERASE"/>
    <property type="match status" value="1"/>
</dbReference>
<dbReference type="EMBL" id="JAVRRT010000020">
    <property type="protein sequence ID" value="KAK5164230.1"/>
    <property type="molecule type" value="Genomic_DNA"/>
</dbReference>
<dbReference type="EC" id="2.3.1.181" evidence="3"/>
<evidence type="ECO:0000256" key="3">
    <source>
        <dbReference type="ARBA" id="ARBA00012334"/>
    </source>
</evidence>
<dbReference type="InterPro" id="IPR045864">
    <property type="entry name" value="aa-tRNA-synth_II/BPL/LPL"/>
</dbReference>
<dbReference type="PROSITE" id="PS01313">
    <property type="entry name" value="LIPB"/>
    <property type="match status" value="1"/>
</dbReference>
<feature type="domain" description="BPL/LPL catalytic" evidence="6">
    <location>
        <begin position="82"/>
        <end position="270"/>
    </location>
</feature>
<dbReference type="RefSeq" id="XP_064654523.1">
    <property type="nucleotide sequence ID" value="XM_064807150.1"/>
</dbReference>
<evidence type="ECO:0000313" key="8">
    <source>
        <dbReference type="Proteomes" id="UP001337655"/>
    </source>
</evidence>
<comment type="pathway">
    <text evidence="1">Protein modification; protein lipoylation via endogenous pathway; protein N(6)-(lipoyl)lysine from octanoyl-[acyl-carrier-protein]: step 1/2.</text>
</comment>
<evidence type="ECO:0000256" key="4">
    <source>
        <dbReference type="ARBA" id="ARBA00022679"/>
    </source>
</evidence>
<dbReference type="Gene3D" id="3.30.930.10">
    <property type="entry name" value="Bira Bifunctional Protein, Domain 2"/>
    <property type="match status" value="1"/>
</dbReference>
<dbReference type="GeneID" id="89931254"/>
<dbReference type="Proteomes" id="UP001337655">
    <property type="component" value="Unassembled WGS sequence"/>
</dbReference>
<dbReference type="GO" id="GO:0033819">
    <property type="term" value="F:lipoyl(octanoyl) transferase activity"/>
    <property type="evidence" value="ECO:0007669"/>
    <property type="project" value="UniProtKB-EC"/>
</dbReference>
<evidence type="ECO:0000313" key="7">
    <source>
        <dbReference type="EMBL" id="KAK5164230.1"/>
    </source>
</evidence>
<keyword evidence="4" id="KW-0808">Transferase</keyword>
<evidence type="ECO:0000256" key="1">
    <source>
        <dbReference type="ARBA" id="ARBA00004821"/>
    </source>
</evidence>
<evidence type="ECO:0000256" key="2">
    <source>
        <dbReference type="ARBA" id="ARBA00007907"/>
    </source>
</evidence>
<dbReference type="Pfam" id="PF21948">
    <property type="entry name" value="LplA-B_cat"/>
    <property type="match status" value="1"/>
</dbReference>
<dbReference type="CDD" id="cd16444">
    <property type="entry name" value="LipB"/>
    <property type="match status" value="1"/>
</dbReference>
<dbReference type="PROSITE" id="PS51733">
    <property type="entry name" value="BPL_LPL_CATALYTIC"/>
    <property type="match status" value="1"/>
</dbReference>
<reference evidence="7 8" key="1">
    <citation type="submission" date="2023-08" db="EMBL/GenBank/DDBJ databases">
        <title>Black Yeasts Isolated from many extreme environments.</title>
        <authorList>
            <person name="Coleine C."/>
            <person name="Stajich J.E."/>
            <person name="Selbmann L."/>
        </authorList>
    </citation>
    <scope>NUCLEOTIDE SEQUENCE [LARGE SCALE GENOMIC DNA]</scope>
    <source>
        <strain evidence="7 8">CCFEE 5935</strain>
    </source>
</reference>
<dbReference type="InterPro" id="IPR000544">
    <property type="entry name" value="Octanoyltransferase"/>
</dbReference>
<proteinExistence type="inferred from homology"/>
<dbReference type="InterPro" id="IPR004143">
    <property type="entry name" value="BPL_LPL_catalytic"/>
</dbReference>
<accession>A0AAV9NWZ5</accession>
<comment type="similarity">
    <text evidence="2">Belongs to the LipB family.</text>
</comment>
<evidence type="ECO:0000256" key="5">
    <source>
        <dbReference type="ARBA" id="ARBA00023315"/>
    </source>
</evidence>
<evidence type="ECO:0000259" key="6">
    <source>
        <dbReference type="PROSITE" id="PS51733"/>
    </source>
</evidence>